<dbReference type="PROSITE" id="PS50262">
    <property type="entry name" value="G_PROTEIN_RECEP_F1_2"/>
    <property type="match status" value="2"/>
</dbReference>
<gene>
    <name evidence="12" type="primary">C3ar1_0</name>
    <name evidence="12" type="ORF">GTO92_0005597</name>
</gene>
<comment type="caution">
    <text evidence="12">The sequence shown here is derived from an EMBL/GenBank/DDBJ whole genome shotgun (WGS) entry which is preliminary data.</text>
</comment>
<feature type="non-terminal residue" evidence="12">
    <location>
        <position position="584"/>
    </location>
</feature>
<keyword evidence="2 9" id="KW-0812">Transmembrane</keyword>
<dbReference type="InterPro" id="IPR000276">
    <property type="entry name" value="GPCR_Rhodpsn"/>
</dbReference>
<evidence type="ECO:0000256" key="6">
    <source>
        <dbReference type="ARBA" id="ARBA00023170"/>
    </source>
</evidence>
<keyword evidence="6 9" id="KW-0675">Receptor</keyword>
<dbReference type="Proteomes" id="UP001166052">
    <property type="component" value="Unassembled WGS sequence"/>
</dbReference>
<feature type="transmembrane region" description="Helical" evidence="10">
    <location>
        <begin position="202"/>
        <end position="222"/>
    </location>
</feature>
<feature type="transmembrane region" description="Helical" evidence="10">
    <location>
        <begin position="515"/>
        <end position="534"/>
    </location>
</feature>
<evidence type="ECO:0000256" key="5">
    <source>
        <dbReference type="ARBA" id="ARBA00023136"/>
    </source>
</evidence>
<feature type="transmembrane region" description="Helical" evidence="10">
    <location>
        <begin position="73"/>
        <end position="95"/>
    </location>
</feature>
<name>A0ABS2YUS8_POLSE</name>
<protein>
    <submittedName>
        <fullName evidence="12">C3AR protein</fullName>
    </submittedName>
</protein>
<dbReference type="PROSITE" id="PS00237">
    <property type="entry name" value="G_PROTEIN_RECEP_F1_1"/>
    <property type="match status" value="2"/>
</dbReference>
<evidence type="ECO:0000313" key="13">
    <source>
        <dbReference type="Proteomes" id="UP001166052"/>
    </source>
</evidence>
<comment type="similarity">
    <text evidence="8">Belongs to the chemokine-like receptor (CMKLR) family.</text>
</comment>
<organism evidence="12 13">
    <name type="scientific">Polypterus senegalus</name>
    <name type="common">Senegal bichir</name>
    <dbReference type="NCBI Taxonomy" id="55291"/>
    <lineage>
        <taxon>Eukaryota</taxon>
        <taxon>Metazoa</taxon>
        <taxon>Chordata</taxon>
        <taxon>Craniata</taxon>
        <taxon>Vertebrata</taxon>
        <taxon>Euteleostomi</taxon>
        <taxon>Actinopterygii</taxon>
        <taxon>Polypteriformes</taxon>
        <taxon>Polypteridae</taxon>
        <taxon>Polypterus</taxon>
    </lineage>
</organism>
<evidence type="ECO:0000313" key="12">
    <source>
        <dbReference type="EMBL" id="MBN3289939.1"/>
    </source>
</evidence>
<feature type="transmembrane region" description="Helical" evidence="10">
    <location>
        <begin position="351"/>
        <end position="374"/>
    </location>
</feature>
<feature type="transmembrane region" description="Helical" evidence="10">
    <location>
        <begin position="314"/>
        <end position="339"/>
    </location>
</feature>
<dbReference type="PANTHER" id="PTHR24225:SF28">
    <property type="entry name" value="C3A ANAPHYLATOXIN CHEMOTACTIC RECEPTOR"/>
    <property type="match status" value="1"/>
</dbReference>
<keyword evidence="7 9" id="KW-0807">Transducer</keyword>
<keyword evidence="5 10" id="KW-0472">Membrane</keyword>
<feature type="transmembrane region" description="Helical" evidence="10">
    <location>
        <begin position="115"/>
        <end position="136"/>
    </location>
</feature>
<dbReference type="InterPro" id="IPR000826">
    <property type="entry name" value="Formyl_rcpt-rel"/>
</dbReference>
<feature type="domain" description="G-protein coupled receptors family 1 profile" evidence="11">
    <location>
        <begin position="17"/>
        <end position="260"/>
    </location>
</feature>
<accession>A0ABS2YUS8</accession>
<feature type="domain" description="G-protein coupled receptors family 1 profile" evidence="11">
    <location>
        <begin position="330"/>
        <end position="573"/>
    </location>
</feature>
<dbReference type="EMBL" id="JAAWVN010005869">
    <property type="protein sequence ID" value="MBN3289939.1"/>
    <property type="molecule type" value="Genomic_DNA"/>
</dbReference>
<dbReference type="CDD" id="cd14974">
    <property type="entry name" value="7tmA_Anaphylatoxin_R-like"/>
    <property type="match status" value="2"/>
</dbReference>
<reference evidence="12" key="1">
    <citation type="journal article" date="2021" name="Cell">
        <title>Tracing the genetic footprints of vertebrate landing in non-teleost ray-finned fishes.</title>
        <authorList>
            <person name="Bi X."/>
            <person name="Wang K."/>
            <person name="Yang L."/>
            <person name="Pan H."/>
            <person name="Jiang H."/>
            <person name="Wei Q."/>
            <person name="Fang M."/>
            <person name="Yu H."/>
            <person name="Zhu C."/>
            <person name="Cai Y."/>
            <person name="He Y."/>
            <person name="Gan X."/>
            <person name="Zeng H."/>
            <person name="Yu D."/>
            <person name="Zhu Y."/>
            <person name="Jiang H."/>
            <person name="Qiu Q."/>
            <person name="Yang H."/>
            <person name="Zhang Y.E."/>
            <person name="Wang W."/>
            <person name="Zhu M."/>
            <person name="He S."/>
            <person name="Zhang G."/>
        </authorList>
    </citation>
    <scope>NUCLEOTIDE SEQUENCE</scope>
    <source>
        <strain evidence="12">Bchr_001</strain>
    </source>
</reference>
<evidence type="ECO:0000256" key="7">
    <source>
        <dbReference type="ARBA" id="ARBA00023224"/>
    </source>
</evidence>
<feature type="non-terminal residue" evidence="12">
    <location>
        <position position="1"/>
    </location>
</feature>
<evidence type="ECO:0000256" key="10">
    <source>
        <dbReference type="SAM" id="Phobius"/>
    </source>
</evidence>
<dbReference type="PRINTS" id="PR00526">
    <property type="entry name" value="FMETLEUPHER"/>
</dbReference>
<evidence type="ECO:0000256" key="3">
    <source>
        <dbReference type="ARBA" id="ARBA00022989"/>
    </source>
</evidence>
<dbReference type="PRINTS" id="PR00237">
    <property type="entry name" value="GPCRRHODOPSN"/>
</dbReference>
<feature type="transmembrane region" description="Helical" evidence="10">
    <location>
        <begin position="481"/>
        <end position="503"/>
    </location>
</feature>
<feature type="transmembrane region" description="Helical" evidence="10">
    <location>
        <begin position="554"/>
        <end position="575"/>
    </location>
</feature>
<keyword evidence="13" id="KW-1185">Reference proteome</keyword>
<evidence type="ECO:0000256" key="8">
    <source>
        <dbReference type="ARBA" id="ARBA00025736"/>
    </source>
</evidence>
<dbReference type="Pfam" id="PF00001">
    <property type="entry name" value="7tm_1"/>
    <property type="match status" value="2"/>
</dbReference>
<feature type="transmembrane region" description="Helical" evidence="10">
    <location>
        <begin position="428"/>
        <end position="449"/>
    </location>
</feature>
<evidence type="ECO:0000256" key="2">
    <source>
        <dbReference type="ARBA" id="ARBA00022692"/>
    </source>
</evidence>
<dbReference type="PANTHER" id="PTHR24225">
    <property type="entry name" value="CHEMOTACTIC RECEPTOR"/>
    <property type="match status" value="1"/>
</dbReference>
<feature type="transmembrane region" description="Helical" evidence="10">
    <location>
        <begin position="386"/>
        <end position="408"/>
    </location>
</feature>
<feature type="transmembrane region" description="Helical" evidence="10">
    <location>
        <begin position="6"/>
        <end position="26"/>
    </location>
</feature>
<comment type="subcellular location">
    <subcellularLocation>
        <location evidence="1">Membrane</location>
        <topology evidence="1">Multi-pass membrane protein</topology>
    </subcellularLocation>
</comment>
<evidence type="ECO:0000256" key="1">
    <source>
        <dbReference type="ARBA" id="ARBA00004141"/>
    </source>
</evidence>
<sequence length="584" mass="67160">IFSVVLYSLIFVLGVPGNAIVIWITVLKLKKTVNTTWFLNLAVADFICCLSLPFSIATTLLKNTWPYGNILCKIIPTIIILNMFSSVFILTLISIDRFLLVTKPVWSQNNRTVRWARLLSGAAWFLAALMCLPIVIHKEEKFFDNVNSTYCVYNQTPQSKKAMVFTRLIFGFLVPFFIICVSYTLITLKVKKSKFGKSRKTFKVILVVIVAFFICWTPYHIIDILNIQDMSEEMEETIVLLDHFTICLAYFNSCLNPFLYVFMGQEFQSKFKKSLSKLLESAFSEEATEDYGPDGYHYSNDIEEDSLTSQRMNIFSVVLYSLIFVLGVPGNAIVIWITVLKLKKTVNTTWFLNLAVADFICCLSLPFSIATTLLKNTWPYGSALCKIIPTIIILNMFSSVFILTLISIDRFLLVTKPVWSQNNRTVRWARLLSGTAWFLAALMCLPIVIHKEEQFFDNVNSTYCVYNQTPQSKKAMVFTRVIFGFLVPFFIICVSYTLITLKVKKSKFGKSRKTFKVILVVIVAFFICWTPYHIIDILNIQDMSEEMEETIVLLDHFTICLAYFNSCLNPFLYVFMGQEFQSKF</sequence>
<proteinExistence type="inferred from homology"/>
<dbReference type="SUPFAM" id="SSF81321">
    <property type="entry name" value="Family A G protein-coupled receptor-like"/>
    <property type="match status" value="2"/>
</dbReference>
<evidence type="ECO:0000256" key="4">
    <source>
        <dbReference type="ARBA" id="ARBA00023040"/>
    </source>
</evidence>
<keyword evidence="4 9" id="KW-0297">G-protein coupled receptor</keyword>
<evidence type="ECO:0000256" key="9">
    <source>
        <dbReference type="RuleBase" id="RU000688"/>
    </source>
</evidence>
<keyword evidence="3 10" id="KW-1133">Transmembrane helix</keyword>
<dbReference type="InterPro" id="IPR017452">
    <property type="entry name" value="GPCR_Rhodpsn_7TM"/>
</dbReference>
<comment type="similarity">
    <text evidence="9">Belongs to the G-protein coupled receptor 1 family.</text>
</comment>
<feature type="transmembrane region" description="Helical" evidence="10">
    <location>
        <begin position="38"/>
        <end position="61"/>
    </location>
</feature>
<feature type="transmembrane region" description="Helical" evidence="10">
    <location>
        <begin position="168"/>
        <end position="190"/>
    </location>
</feature>
<dbReference type="Gene3D" id="1.20.1070.10">
    <property type="entry name" value="Rhodopsin 7-helix transmembrane proteins"/>
    <property type="match status" value="2"/>
</dbReference>
<evidence type="ECO:0000259" key="11">
    <source>
        <dbReference type="PROSITE" id="PS50262"/>
    </source>
</evidence>